<gene>
    <name evidence="2" type="ORF">GH714_043941</name>
</gene>
<dbReference type="AlphaFoldDB" id="A0A6A6JYZ9"/>
<proteinExistence type="predicted"/>
<dbReference type="Proteomes" id="UP000467840">
    <property type="component" value="Unassembled WGS sequence"/>
</dbReference>
<organism evidence="2 3">
    <name type="scientific">Hevea brasiliensis</name>
    <name type="common">Para rubber tree</name>
    <name type="synonym">Siphonia brasiliensis</name>
    <dbReference type="NCBI Taxonomy" id="3981"/>
    <lineage>
        <taxon>Eukaryota</taxon>
        <taxon>Viridiplantae</taxon>
        <taxon>Streptophyta</taxon>
        <taxon>Embryophyta</taxon>
        <taxon>Tracheophyta</taxon>
        <taxon>Spermatophyta</taxon>
        <taxon>Magnoliopsida</taxon>
        <taxon>eudicotyledons</taxon>
        <taxon>Gunneridae</taxon>
        <taxon>Pentapetalae</taxon>
        <taxon>rosids</taxon>
        <taxon>fabids</taxon>
        <taxon>Malpighiales</taxon>
        <taxon>Euphorbiaceae</taxon>
        <taxon>Crotonoideae</taxon>
        <taxon>Micrandreae</taxon>
        <taxon>Hevea</taxon>
    </lineage>
</organism>
<reference evidence="2 3" key="1">
    <citation type="journal article" date="2020" name="Mol. Plant">
        <title>The Chromosome-Based Rubber Tree Genome Provides New Insights into Spurge Genome Evolution and Rubber Biosynthesis.</title>
        <authorList>
            <person name="Liu J."/>
            <person name="Shi C."/>
            <person name="Shi C.C."/>
            <person name="Li W."/>
            <person name="Zhang Q.J."/>
            <person name="Zhang Y."/>
            <person name="Li K."/>
            <person name="Lu H.F."/>
            <person name="Shi C."/>
            <person name="Zhu S.T."/>
            <person name="Xiao Z.Y."/>
            <person name="Nan H."/>
            <person name="Yue Y."/>
            <person name="Zhu X.G."/>
            <person name="Wu Y."/>
            <person name="Hong X.N."/>
            <person name="Fan G.Y."/>
            <person name="Tong Y."/>
            <person name="Zhang D."/>
            <person name="Mao C.L."/>
            <person name="Liu Y.L."/>
            <person name="Hao S.J."/>
            <person name="Liu W.Q."/>
            <person name="Lv M.Q."/>
            <person name="Zhang H.B."/>
            <person name="Liu Y."/>
            <person name="Hu-Tang G.R."/>
            <person name="Wang J.P."/>
            <person name="Wang J.H."/>
            <person name="Sun Y.H."/>
            <person name="Ni S.B."/>
            <person name="Chen W.B."/>
            <person name="Zhang X.C."/>
            <person name="Jiao Y.N."/>
            <person name="Eichler E.E."/>
            <person name="Li G.H."/>
            <person name="Liu X."/>
            <person name="Gao L.Z."/>
        </authorList>
    </citation>
    <scope>NUCLEOTIDE SEQUENCE [LARGE SCALE GENOMIC DNA]</scope>
    <source>
        <strain evidence="3">cv. GT1</strain>
        <tissue evidence="2">Leaf</tissue>
    </source>
</reference>
<protein>
    <recommendedName>
        <fullName evidence="4">Chromo domain-containing protein</fullName>
    </recommendedName>
</protein>
<feature type="region of interest" description="Disordered" evidence="1">
    <location>
        <begin position="57"/>
        <end position="139"/>
    </location>
</feature>
<comment type="caution">
    <text evidence="2">The sequence shown here is derived from an EMBL/GenBank/DDBJ whole genome shotgun (WGS) entry which is preliminary data.</text>
</comment>
<dbReference type="EMBL" id="JAAGAX010000586">
    <property type="protein sequence ID" value="KAF2281637.1"/>
    <property type="molecule type" value="Genomic_DNA"/>
</dbReference>
<evidence type="ECO:0000313" key="2">
    <source>
        <dbReference type="EMBL" id="KAF2281637.1"/>
    </source>
</evidence>
<evidence type="ECO:0000313" key="3">
    <source>
        <dbReference type="Proteomes" id="UP000467840"/>
    </source>
</evidence>
<keyword evidence="3" id="KW-1185">Reference proteome</keyword>
<dbReference type="InterPro" id="IPR016197">
    <property type="entry name" value="Chromo-like_dom_sf"/>
</dbReference>
<dbReference type="SUPFAM" id="SSF54160">
    <property type="entry name" value="Chromo domain-like"/>
    <property type="match status" value="1"/>
</dbReference>
<evidence type="ECO:0000256" key="1">
    <source>
        <dbReference type="SAM" id="MobiDB-lite"/>
    </source>
</evidence>
<dbReference type="CDD" id="cd00024">
    <property type="entry name" value="CD_CSD"/>
    <property type="match status" value="1"/>
</dbReference>
<accession>A0A6A6JYZ9</accession>
<evidence type="ECO:0008006" key="4">
    <source>
        <dbReference type="Google" id="ProtNLM"/>
    </source>
</evidence>
<name>A0A6A6JYZ9_HEVBR</name>
<sequence length="195" mass="21701">MAGNTGGNGSFSQTGLPGELGSNWVLLEQMRLSLRARAQNEVHCWHRACWAEGRPKTRFRRPSAGPKANRACGSDLRARQAQNEVQRARRGPEAQTGAREQQADSARGNEVQMASGKARRARDEVVSEPQPVKEGPTAVTTTFERDVEEILAHREVPQRGIHPGYKEYLVKWKMPQMMKLAGSMSCPFGNMKTRC</sequence>